<dbReference type="PANTHER" id="PTHR35697">
    <property type="entry name" value="OS08G0108300 PROTEIN"/>
    <property type="match status" value="1"/>
</dbReference>
<dbReference type="AlphaFoldDB" id="A0A166E7Y3"/>
<evidence type="ECO:0000256" key="1">
    <source>
        <dbReference type="SAM" id="MobiDB-lite"/>
    </source>
</evidence>
<name>A0A166E7Y3_DAUCS</name>
<keyword evidence="2" id="KW-0472">Membrane</keyword>
<reference evidence="4" key="2">
    <citation type="submission" date="2022-03" db="EMBL/GenBank/DDBJ databases">
        <title>Draft title - Genomic analysis of global carrot germplasm unveils the trajectory of domestication and the origin of high carotenoid orange carrot.</title>
        <authorList>
            <person name="Iorizzo M."/>
            <person name="Ellison S."/>
            <person name="Senalik D."/>
            <person name="Macko-Podgorni A."/>
            <person name="Grzebelus D."/>
            <person name="Bostan H."/>
            <person name="Rolling W."/>
            <person name="Curaba J."/>
            <person name="Simon P."/>
        </authorList>
    </citation>
    <scope>NUCLEOTIDE SEQUENCE</scope>
    <source>
        <tissue evidence="4">Leaf</tissue>
    </source>
</reference>
<evidence type="ECO:0000313" key="5">
    <source>
        <dbReference type="Proteomes" id="UP000077755"/>
    </source>
</evidence>
<evidence type="ECO:0000313" key="4">
    <source>
        <dbReference type="EMBL" id="WOG88728.1"/>
    </source>
</evidence>
<keyword evidence="2" id="KW-0812">Transmembrane</keyword>
<dbReference type="OMA" id="KMSENIF"/>
<dbReference type="GO" id="GO:1905177">
    <property type="term" value="P:tracheary element differentiation"/>
    <property type="evidence" value="ECO:0007669"/>
    <property type="project" value="EnsemblPlants"/>
</dbReference>
<feature type="compositionally biased region" description="Polar residues" evidence="1">
    <location>
        <begin position="103"/>
        <end position="112"/>
    </location>
</feature>
<dbReference type="EMBL" id="CP093344">
    <property type="protein sequence ID" value="WOG88728.1"/>
    <property type="molecule type" value="Genomic_DNA"/>
</dbReference>
<dbReference type="Proteomes" id="UP000077755">
    <property type="component" value="Chromosome 2"/>
</dbReference>
<protein>
    <submittedName>
        <fullName evidence="3">Uncharacterized protein</fullName>
    </submittedName>
</protein>
<dbReference type="GO" id="GO:0044568">
    <property type="term" value="C:secondary cell wall cellulose synthase complex"/>
    <property type="evidence" value="ECO:0007669"/>
    <property type="project" value="EnsemblPlants"/>
</dbReference>
<dbReference type="GO" id="GO:2000652">
    <property type="term" value="P:regulation of secondary cell wall biogenesis"/>
    <property type="evidence" value="ECO:0007669"/>
    <property type="project" value="EnsemblPlants"/>
</dbReference>
<organism evidence="3">
    <name type="scientific">Daucus carota subsp. sativus</name>
    <name type="common">Carrot</name>
    <dbReference type="NCBI Taxonomy" id="79200"/>
    <lineage>
        <taxon>Eukaryota</taxon>
        <taxon>Viridiplantae</taxon>
        <taxon>Streptophyta</taxon>
        <taxon>Embryophyta</taxon>
        <taxon>Tracheophyta</taxon>
        <taxon>Spermatophyta</taxon>
        <taxon>Magnoliopsida</taxon>
        <taxon>eudicotyledons</taxon>
        <taxon>Gunneridae</taxon>
        <taxon>Pentapetalae</taxon>
        <taxon>asterids</taxon>
        <taxon>campanulids</taxon>
        <taxon>Apiales</taxon>
        <taxon>Apiaceae</taxon>
        <taxon>Apioideae</taxon>
        <taxon>Scandiceae</taxon>
        <taxon>Daucinae</taxon>
        <taxon>Daucus</taxon>
        <taxon>Daucus sect. Daucus</taxon>
    </lineage>
</organism>
<accession>A0A166E7Y3</accession>
<dbReference type="PANTHER" id="PTHR35697:SF1">
    <property type="entry name" value="PROTEIN TRACHEARY ELEMENT DIFFERENTIATION-RELATED 7"/>
    <property type="match status" value="1"/>
</dbReference>
<dbReference type="InterPro" id="IPR044950">
    <property type="entry name" value="TED6/7"/>
</dbReference>
<dbReference type="EMBL" id="LNRQ01000002">
    <property type="protein sequence ID" value="KZN06212.1"/>
    <property type="molecule type" value="Genomic_DNA"/>
</dbReference>
<keyword evidence="5" id="KW-1185">Reference proteome</keyword>
<reference evidence="3" key="1">
    <citation type="journal article" date="2016" name="Nat. Genet.">
        <title>A high-quality carrot genome assembly provides new insights into carotenoid accumulation and asterid genome evolution.</title>
        <authorList>
            <person name="Iorizzo M."/>
            <person name="Ellison S."/>
            <person name="Senalik D."/>
            <person name="Zeng P."/>
            <person name="Satapoomin P."/>
            <person name="Huang J."/>
            <person name="Bowman M."/>
            <person name="Iovene M."/>
            <person name="Sanseverino W."/>
            <person name="Cavagnaro P."/>
            <person name="Yildiz M."/>
            <person name="Macko-Podgorni A."/>
            <person name="Moranska E."/>
            <person name="Grzebelus E."/>
            <person name="Grzebelus D."/>
            <person name="Ashrafi H."/>
            <person name="Zheng Z."/>
            <person name="Cheng S."/>
            <person name="Spooner D."/>
            <person name="Van Deynze A."/>
            <person name="Simon P."/>
        </authorList>
    </citation>
    <scope>NUCLEOTIDE SEQUENCE [LARGE SCALE GENOMIC DNA]</scope>
    <source>
        <tissue evidence="3">Leaf</tissue>
    </source>
</reference>
<dbReference type="GO" id="GO:0009834">
    <property type="term" value="P:plant-type secondary cell wall biogenesis"/>
    <property type="evidence" value="ECO:0007669"/>
    <property type="project" value="EnsemblPlants"/>
</dbReference>
<dbReference type="Gramene" id="KZN06212">
    <property type="protein sequence ID" value="KZN06212"/>
    <property type="gene ID" value="DCAR_007049"/>
</dbReference>
<keyword evidence="2" id="KW-1133">Transmembrane helix</keyword>
<feature type="transmembrane region" description="Helical" evidence="2">
    <location>
        <begin position="12"/>
        <end position="34"/>
    </location>
</feature>
<sequence>MASDSDSTVIVVVFVSLGGFCFLAFVLFALCCFIKYRKKASQEADNVRVDEHMKIKEDIVQGPRGTEVVMLTIEDDVHIEEEIRKNENFGAGMHAKSADQIVAETSSRSGDQQAEHKV</sequence>
<feature type="region of interest" description="Disordered" evidence="1">
    <location>
        <begin position="95"/>
        <end position="118"/>
    </location>
</feature>
<evidence type="ECO:0000313" key="3">
    <source>
        <dbReference type="EMBL" id="KZN06212.1"/>
    </source>
</evidence>
<proteinExistence type="predicted"/>
<gene>
    <name evidence="3" type="ORF">DCAR_007049</name>
    <name evidence="4" type="ORF">DCAR_0207963</name>
</gene>
<evidence type="ECO:0000256" key="2">
    <source>
        <dbReference type="SAM" id="Phobius"/>
    </source>
</evidence>
<dbReference type="STRING" id="79200.A0A166E7Y3"/>